<proteinExistence type="predicted"/>
<dbReference type="PIRSF" id="PIRSF010256">
    <property type="entry name" value="CoxE_vWa"/>
    <property type="match status" value="1"/>
</dbReference>
<evidence type="ECO:0000313" key="1">
    <source>
        <dbReference type="EMBL" id="MEW1976331.1"/>
    </source>
</evidence>
<keyword evidence="2" id="KW-1185">Reference proteome</keyword>
<dbReference type="RefSeq" id="WP_033105385.1">
    <property type="nucleotide sequence ID" value="NZ_JBFBMH010000028.1"/>
</dbReference>
<dbReference type="InterPro" id="IPR008912">
    <property type="entry name" value="Uncharacterised_CoxE"/>
</dbReference>
<name>A0ABV3LKM6_9MICO</name>
<dbReference type="EMBL" id="JBFBMH010000028">
    <property type="protein sequence ID" value="MEW1976331.1"/>
    <property type="molecule type" value="Genomic_DNA"/>
</dbReference>
<dbReference type="PANTHER" id="PTHR39338:SF5">
    <property type="entry name" value="BLR6139 PROTEIN"/>
    <property type="match status" value="1"/>
</dbReference>
<dbReference type="Proteomes" id="UP001553715">
    <property type="component" value="Unassembled WGS sequence"/>
</dbReference>
<protein>
    <submittedName>
        <fullName evidence="1">VWA domain-containing protein</fullName>
    </submittedName>
</protein>
<dbReference type="InterPro" id="IPR011195">
    <property type="entry name" value="UCP010256"/>
</dbReference>
<evidence type="ECO:0000313" key="2">
    <source>
        <dbReference type="Proteomes" id="UP001553715"/>
    </source>
</evidence>
<gene>
    <name evidence="1" type="ORF">AB0301_14825</name>
</gene>
<organism evidence="1 2">
    <name type="scientific">Microbacterium profundi</name>
    <dbReference type="NCBI Taxonomy" id="450380"/>
    <lineage>
        <taxon>Bacteria</taxon>
        <taxon>Bacillati</taxon>
        <taxon>Actinomycetota</taxon>
        <taxon>Actinomycetes</taxon>
        <taxon>Micrococcales</taxon>
        <taxon>Microbacteriaceae</taxon>
        <taxon>Microbacterium</taxon>
    </lineage>
</organism>
<comment type="caution">
    <text evidence="1">The sequence shown here is derived from an EMBL/GenBank/DDBJ whole genome shotgun (WGS) entry which is preliminary data.</text>
</comment>
<dbReference type="PANTHER" id="PTHR39338">
    <property type="entry name" value="BLL5662 PROTEIN-RELATED"/>
    <property type="match status" value="1"/>
</dbReference>
<reference evidence="1 2" key="1">
    <citation type="submission" date="2024-06" db="EMBL/GenBank/DDBJ databases">
        <title>The Natural Products Discovery Center: Release of the First 8490 Sequenced Strains for Exploring Actinobacteria Biosynthetic Diversity.</title>
        <authorList>
            <person name="Kalkreuter E."/>
            <person name="Kautsar S.A."/>
            <person name="Yang D."/>
            <person name="Bader C.D."/>
            <person name="Teijaro C.N."/>
            <person name="Fluegel L."/>
            <person name="Davis C.M."/>
            <person name="Simpson J.R."/>
            <person name="Lauterbach L."/>
            <person name="Steele A.D."/>
            <person name="Gui C."/>
            <person name="Meng S."/>
            <person name="Li G."/>
            <person name="Viehrig K."/>
            <person name="Ye F."/>
            <person name="Su P."/>
            <person name="Kiefer A.F."/>
            <person name="Nichols A."/>
            <person name="Cepeda A.J."/>
            <person name="Yan W."/>
            <person name="Fan B."/>
            <person name="Jiang Y."/>
            <person name="Adhikari A."/>
            <person name="Zheng C.-J."/>
            <person name="Schuster L."/>
            <person name="Cowan T.M."/>
            <person name="Smanski M.J."/>
            <person name="Chevrette M.G."/>
            <person name="De Carvalho L.P.S."/>
            <person name="Shen B."/>
        </authorList>
    </citation>
    <scope>NUCLEOTIDE SEQUENCE [LARGE SCALE GENOMIC DNA]</scope>
    <source>
        <strain evidence="1 2">NPDC077434</strain>
    </source>
</reference>
<sequence>MTEGGHAVTDDAYGLQQRLVDFVNALRTKGIMAGTGDTIDAAYAITRVGVTDRSILREGLAGTLTRKHSERQTFDEVFDIYFPRRVGRSRSTEQVPADLGVGTLRDMLVEALAAADLYALDELAEIAVDRFGLIAGDRPGWSSKQTLDKVQPQNLLARIMDMRGDDDAVIELGGASPRDHVRYLIERFRQHVDGESRRRTTETRGRERMVLSAVQAQIERIDFLSASAEQVDEMRRSVRPLARRLATRLAAKRRHRYRNTIDIRQTMRKSMSTGGTPIDLVYSKPHPRRPDLVLLCDVSSSVSGFSGFTMLLVQAMKNQFKKIKVYAFINAMADVTDLISVDGDEDGEQLHARIVGSARVQSAASSSDYGAAFAEFVARDLESVGTRSSVLILGDARTNHRDPGLGPLSEIRARSNRTFWLNPEREKMWGTGDSAAFDYANVVEMHECSSIAQLGEFVSAMLPST</sequence>
<dbReference type="Pfam" id="PF05762">
    <property type="entry name" value="VWA_CoxE"/>
    <property type="match status" value="1"/>
</dbReference>
<accession>A0ABV3LKM6</accession>